<gene>
    <name evidence="2" type="ordered locus">MTR_8g069240</name>
</gene>
<feature type="compositionally biased region" description="Polar residues" evidence="1">
    <location>
        <begin position="192"/>
        <end position="203"/>
    </location>
</feature>
<proteinExistence type="predicted"/>
<keyword evidence="4" id="KW-1185">Reference proteome</keyword>
<evidence type="ECO:0008006" key="5">
    <source>
        <dbReference type="Google" id="ProtNLM"/>
    </source>
</evidence>
<dbReference type="AlphaFoldDB" id="G7LJB1"/>
<reference evidence="2 4" key="2">
    <citation type="journal article" date="2014" name="BMC Genomics">
        <title>An improved genome release (version Mt4.0) for the model legume Medicago truncatula.</title>
        <authorList>
            <person name="Tang H."/>
            <person name="Krishnakumar V."/>
            <person name="Bidwell S."/>
            <person name="Rosen B."/>
            <person name="Chan A."/>
            <person name="Zhou S."/>
            <person name="Gentzbittel L."/>
            <person name="Childs K.L."/>
            <person name="Yandell M."/>
            <person name="Gundlach H."/>
            <person name="Mayer K.F."/>
            <person name="Schwartz D.C."/>
            <person name="Town C.D."/>
        </authorList>
    </citation>
    <scope>GENOME REANNOTATION</scope>
    <source>
        <strain evidence="3 4">cv. Jemalong A17</strain>
    </source>
</reference>
<dbReference type="HOGENOM" id="CLU_1350700_0_0_1"/>
<accession>G7LJB1</accession>
<evidence type="ECO:0000313" key="3">
    <source>
        <dbReference type="EnsemblPlants" id="AET03407"/>
    </source>
</evidence>
<evidence type="ECO:0000256" key="1">
    <source>
        <dbReference type="SAM" id="MobiDB-lite"/>
    </source>
</evidence>
<reference evidence="2 4" key="1">
    <citation type="journal article" date="2011" name="Nature">
        <title>The Medicago genome provides insight into the evolution of rhizobial symbioses.</title>
        <authorList>
            <person name="Young N.D."/>
            <person name="Debelle F."/>
            <person name="Oldroyd G.E."/>
            <person name="Geurts R."/>
            <person name="Cannon S.B."/>
            <person name="Udvardi M.K."/>
            <person name="Benedito V.A."/>
            <person name="Mayer K.F."/>
            <person name="Gouzy J."/>
            <person name="Schoof H."/>
            <person name="Van de Peer Y."/>
            <person name="Proost S."/>
            <person name="Cook D.R."/>
            <person name="Meyers B.C."/>
            <person name="Spannagl M."/>
            <person name="Cheung F."/>
            <person name="De Mita S."/>
            <person name="Krishnakumar V."/>
            <person name="Gundlach H."/>
            <person name="Zhou S."/>
            <person name="Mudge J."/>
            <person name="Bharti A.K."/>
            <person name="Murray J.D."/>
            <person name="Naoumkina M.A."/>
            <person name="Rosen B."/>
            <person name="Silverstein K.A."/>
            <person name="Tang H."/>
            <person name="Rombauts S."/>
            <person name="Zhao P.X."/>
            <person name="Zhou P."/>
            <person name="Barbe V."/>
            <person name="Bardou P."/>
            <person name="Bechner M."/>
            <person name="Bellec A."/>
            <person name="Berger A."/>
            <person name="Berges H."/>
            <person name="Bidwell S."/>
            <person name="Bisseling T."/>
            <person name="Choisne N."/>
            <person name="Couloux A."/>
            <person name="Denny R."/>
            <person name="Deshpande S."/>
            <person name="Dai X."/>
            <person name="Doyle J.J."/>
            <person name="Dudez A.M."/>
            <person name="Farmer A.D."/>
            <person name="Fouteau S."/>
            <person name="Franken C."/>
            <person name="Gibelin C."/>
            <person name="Gish J."/>
            <person name="Goldstein S."/>
            <person name="Gonzalez A.J."/>
            <person name="Green P.J."/>
            <person name="Hallab A."/>
            <person name="Hartog M."/>
            <person name="Hua A."/>
            <person name="Humphray S.J."/>
            <person name="Jeong D.H."/>
            <person name="Jing Y."/>
            <person name="Jocker A."/>
            <person name="Kenton S.M."/>
            <person name="Kim D.J."/>
            <person name="Klee K."/>
            <person name="Lai H."/>
            <person name="Lang C."/>
            <person name="Lin S."/>
            <person name="Macmil S.L."/>
            <person name="Magdelenat G."/>
            <person name="Matthews L."/>
            <person name="McCorrison J."/>
            <person name="Monaghan E.L."/>
            <person name="Mun J.H."/>
            <person name="Najar F.Z."/>
            <person name="Nicholson C."/>
            <person name="Noirot C."/>
            <person name="O'Bleness M."/>
            <person name="Paule C.R."/>
            <person name="Poulain J."/>
            <person name="Prion F."/>
            <person name="Qin B."/>
            <person name="Qu C."/>
            <person name="Retzel E.F."/>
            <person name="Riddle C."/>
            <person name="Sallet E."/>
            <person name="Samain S."/>
            <person name="Samson N."/>
            <person name="Sanders I."/>
            <person name="Saurat O."/>
            <person name="Scarpelli C."/>
            <person name="Schiex T."/>
            <person name="Segurens B."/>
            <person name="Severin A.J."/>
            <person name="Sherrier D.J."/>
            <person name="Shi R."/>
            <person name="Sims S."/>
            <person name="Singer S.R."/>
            <person name="Sinharoy S."/>
            <person name="Sterck L."/>
            <person name="Viollet A."/>
            <person name="Wang B.B."/>
            <person name="Wang K."/>
            <person name="Wang M."/>
            <person name="Wang X."/>
            <person name="Warfsmann J."/>
            <person name="Weissenbach J."/>
            <person name="White D.D."/>
            <person name="White J.D."/>
            <person name="Wiley G.B."/>
            <person name="Wincker P."/>
            <person name="Xing Y."/>
            <person name="Yang L."/>
            <person name="Yao Z."/>
            <person name="Ying F."/>
            <person name="Zhai J."/>
            <person name="Zhou L."/>
            <person name="Zuber A."/>
            <person name="Denarie J."/>
            <person name="Dixon R.A."/>
            <person name="May G.D."/>
            <person name="Schwartz D.C."/>
            <person name="Rogers J."/>
            <person name="Quetier F."/>
            <person name="Town C.D."/>
            <person name="Roe B.A."/>
        </authorList>
    </citation>
    <scope>NUCLEOTIDE SEQUENCE [LARGE SCALE GENOMIC DNA]</scope>
    <source>
        <strain evidence="2">A17</strain>
        <strain evidence="3 4">cv. Jemalong A17</strain>
    </source>
</reference>
<reference evidence="3" key="3">
    <citation type="submission" date="2015-04" db="UniProtKB">
        <authorList>
            <consortium name="EnsemblPlants"/>
        </authorList>
    </citation>
    <scope>IDENTIFICATION</scope>
    <source>
        <strain evidence="3">cv. Jemalong A17</strain>
    </source>
</reference>
<evidence type="ECO:0000313" key="4">
    <source>
        <dbReference type="Proteomes" id="UP000002051"/>
    </source>
</evidence>
<dbReference type="EnsemblPlants" id="AET03407">
    <property type="protein sequence ID" value="AET03407"/>
    <property type="gene ID" value="MTR_8g069240"/>
</dbReference>
<protein>
    <recommendedName>
        <fullName evidence="5">DUF4283 domain protein</fullName>
    </recommendedName>
</protein>
<sequence length="203" mass="23817">MEPSDFLLCRSTSRQSCYCRQLHPPKLHHLPWHCRPQRRFQHHNHHRGPLHKHLLHRMAKLPTTIYHNLQSVGVNVCKRNLRGRLVLNKGDKPYASKEIEDKLRKQWKTAAPWRLLSLGKGFYEFFFVTESDLQIVWAMGTVNLKPAVLRLFECMNMTKLMRIDLSLRSYLGNRNNMLEKNLQIGKPPPYKTHSQGGSTSDDQ</sequence>
<feature type="region of interest" description="Disordered" evidence="1">
    <location>
        <begin position="181"/>
        <end position="203"/>
    </location>
</feature>
<dbReference type="PaxDb" id="3880-AET03407"/>
<name>G7LJB1_MEDTR</name>
<dbReference type="Proteomes" id="UP000002051">
    <property type="component" value="Chromosome 8"/>
</dbReference>
<dbReference type="EMBL" id="CM001224">
    <property type="protein sequence ID" value="AET03407.1"/>
    <property type="molecule type" value="Genomic_DNA"/>
</dbReference>
<organism evidence="2 4">
    <name type="scientific">Medicago truncatula</name>
    <name type="common">Barrel medic</name>
    <name type="synonym">Medicago tribuloides</name>
    <dbReference type="NCBI Taxonomy" id="3880"/>
    <lineage>
        <taxon>Eukaryota</taxon>
        <taxon>Viridiplantae</taxon>
        <taxon>Streptophyta</taxon>
        <taxon>Embryophyta</taxon>
        <taxon>Tracheophyta</taxon>
        <taxon>Spermatophyta</taxon>
        <taxon>Magnoliopsida</taxon>
        <taxon>eudicotyledons</taxon>
        <taxon>Gunneridae</taxon>
        <taxon>Pentapetalae</taxon>
        <taxon>rosids</taxon>
        <taxon>fabids</taxon>
        <taxon>Fabales</taxon>
        <taxon>Fabaceae</taxon>
        <taxon>Papilionoideae</taxon>
        <taxon>50 kb inversion clade</taxon>
        <taxon>NPAAA clade</taxon>
        <taxon>Hologalegina</taxon>
        <taxon>IRL clade</taxon>
        <taxon>Trifolieae</taxon>
        <taxon>Medicago</taxon>
    </lineage>
</organism>
<evidence type="ECO:0000313" key="2">
    <source>
        <dbReference type="EMBL" id="AET03407.1"/>
    </source>
</evidence>